<feature type="compositionally biased region" description="Basic and acidic residues" evidence="1">
    <location>
        <begin position="1"/>
        <end position="19"/>
    </location>
</feature>
<proteinExistence type="predicted"/>
<dbReference type="PANTHER" id="PTHR39610:SF2">
    <property type="entry name" value="BZIP DOMAIN-CONTAINING PROTEIN"/>
    <property type="match status" value="1"/>
</dbReference>
<dbReference type="EMBL" id="JAZGSY010000535">
    <property type="protein sequence ID" value="KAL1835793.1"/>
    <property type="molecule type" value="Genomic_DNA"/>
</dbReference>
<feature type="compositionally biased region" description="Basic residues" evidence="1">
    <location>
        <begin position="227"/>
        <end position="240"/>
    </location>
</feature>
<comment type="caution">
    <text evidence="2">The sequence shown here is derived from an EMBL/GenBank/DDBJ whole genome shotgun (WGS) entry which is preliminary data.</text>
</comment>
<organism evidence="2 3">
    <name type="scientific">Humicola insolens</name>
    <name type="common">Soft-rot fungus</name>
    <dbReference type="NCBI Taxonomy" id="85995"/>
    <lineage>
        <taxon>Eukaryota</taxon>
        <taxon>Fungi</taxon>
        <taxon>Dikarya</taxon>
        <taxon>Ascomycota</taxon>
        <taxon>Pezizomycotina</taxon>
        <taxon>Sordariomycetes</taxon>
        <taxon>Sordariomycetidae</taxon>
        <taxon>Sordariales</taxon>
        <taxon>Chaetomiaceae</taxon>
        <taxon>Mycothermus</taxon>
    </lineage>
</organism>
<feature type="region of interest" description="Disordered" evidence="1">
    <location>
        <begin position="164"/>
        <end position="272"/>
    </location>
</feature>
<feature type="region of interest" description="Disordered" evidence="1">
    <location>
        <begin position="1"/>
        <end position="145"/>
    </location>
</feature>
<evidence type="ECO:0000313" key="3">
    <source>
        <dbReference type="Proteomes" id="UP001583172"/>
    </source>
</evidence>
<accession>A0ABR3V1X5</accession>
<gene>
    <name evidence="2" type="ORF">VTJ49DRAFT_6048</name>
</gene>
<name>A0ABR3V1X5_HUMIN</name>
<dbReference type="Proteomes" id="UP001583172">
    <property type="component" value="Unassembled WGS sequence"/>
</dbReference>
<evidence type="ECO:0000313" key="2">
    <source>
        <dbReference type="EMBL" id="KAL1835793.1"/>
    </source>
</evidence>
<dbReference type="PANTHER" id="PTHR39610">
    <property type="entry name" value="BZIP DOMAIN-CONTAINING PROTEIN-RELATED"/>
    <property type="match status" value="1"/>
</dbReference>
<keyword evidence="3" id="KW-1185">Reference proteome</keyword>
<evidence type="ECO:0000256" key="1">
    <source>
        <dbReference type="SAM" id="MobiDB-lite"/>
    </source>
</evidence>
<protein>
    <submittedName>
        <fullName evidence="2">Uncharacterized protein</fullName>
    </submittedName>
</protein>
<feature type="compositionally biased region" description="Polar residues" evidence="1">
    <location>
        <begin position="52"/>
        <end position="70"/>
    </location>
</feature>
<feature type="compositionally biased region" description="Low complexity" evidence="1">
    <location>
        <begin position="210"/>
        <end position="222"/>
    </location>
</feature>
<reference evidence="2 3" key="1">
    <citation type="journal article" date="2024" name="Commun. Biol.">
        <title>Comparative genomic analysis of thermophilic fungi reveals convergent evolutionary adaptations and gene losses.</title>
        <authorList>
            <person name="Steindorff A.S."/>
            <person name="Aguilar-Pontes M.V."/>
            <person name="Robinson A.J."/>
            <person name="Andreopoulos B."/>
            <person name="LaButti K."/>
            <person name="Kuo A."/>
            <person name="Mondo S."/>
            <person name="Riley R."/>
            <person name="Otillar R."/>
            <person name="Haridas S."/>
            <person name="Lipzen A."/>
            <person name="Grimwood J."/>
            <person name="Schmutz J."/>
            <person name="Clum A."/>
            <person name="Reid I.D."/>
            <person name="Moisan M.C."/>
            <person name="Butler G."/>
            <person name="Nguyen T.T.M."/>
            <person name="Dewar K."/>
            <person name="Conant G."/>
            <person name="Drula E."/>
            <person name="Henrissat B."/>
            <person name="Hansel C."/>
            <person name="Singer S."/>
            <person name="Hutchinson M.I."/>
            <person name="de Vries R.P."/>
            <person name="Natvig D.O."/>
            <person name="Powell A.J."/>
            <person name="Tsang A."/>
            <person name="Grigoriev I.V."/>
        </authorList>
    </citation>
    <scope>NUCLEOTIDE SEQUENCE [LARGE SCALE GENOMIC DNA]</scope>
    <source>
        <strain evidence="2 3">CBS 620.91</strain>
    </source>
</reference>
<sequence>MSQETESPRLESPRIRPAERGPSPSPARRGSVTLQAAATLNAGLQLEGAGLQNGSTSEEPSPLPTRNRSPSVERRRSQVLMNLQLADPALPGPGEMVTENSQGGSGGSHLTHSPRPISASPRLIPSRRPSHIRTPSLGELHQELEEEQEYQVNRLLQQIRQLQDQLQRQQLQSGAAAAVGDESPAASAPIPGPVPASTASPQPFNPSPGPGSVSGSLPRSPGFPRASLHRSRTPSRHASPRLRATSIGTDASLGGAGENWALDVEASYSGTG</sequence>